<dbReference type="OrthoDB" id="3943221at2759"/>
<reference evidence="2" key="1">
    <citation type="submission" date="2019-04" db="EMBL/GenBank/DDBJ databases">
        <title>Friends and foes A comparative genomics studyof 23 Aspergillus species from section Flavi.</title>
        <authorList>
            <consortium name="DOE Joint Genome Institute"/>
            <person name="Kjaerbolling I."/>
            <person name="Vesth T."/>
            <person name="Frisvad J.C."/>
            <person name="Nybo J.L."/>
            <person name="Theobald S."/>
            <person name="Kildgaard S."/>
            <person name="Isbrandt T."/>
            <person name="Kuo A."/>
            <person name="Sato A."/>
            <person name="Lyhne E.K."/>
            <person name="Kogle M.E."/>
            <person name="Wiebenga A."/>
            <person name="Kun R.S."/>
            <person name="Lubbers R.J."/>
            <person name="Makela M.R."/>
            <person name="Barry K."/>
            <person name="Chovatia M."/>
            <person name="Clum A."/>
            <person name="Daum C."/>
            <person name="Haridas S."/>
            <person name="He G."/>
            <person name="LaButti K."/>
            <person name="Lipzen A."/>
            <person name="Mondo S."/>
            <person name="Riley R."/>
            <person name="Salamov A."/>
            <person name="Simmons B.A."/>
            <person name="Magnuson J.K."/>
            <person name="Henrissat B."/>
            <person name="Mortensen U.H."/>
            <person name="Larsen T.O."/>
            <person name="Devries R.P."/>
            <person name="Grigoriev I.V."/>
            <person name="Machida M."/>
            <person name="Baker S.E."/>
            <person name="Andersen M.R."/>
        </authorList>
    </citation>
    <scope>NUCLEOTIDE SEQUENCE [LARGE SCALE GENOMIC DNA]</scope>
    <source>
        <strain evidence="2">CBS 553.77</strain>
    </source>
</reference>
<proteinExistence type="predicted"/>
<gene>
    <name evidence="1" type="ORF">BDV28DRAFT_134968</name>
</gene>
<sequence length="173" mass="20007">MSQTLPELAQDFVHTSKDFKQPKRVILRLRVNEFENCAPTEFDRAIMAYLASAGRSVDELQQRIHYSHIEPLQPPELKQTSFHIVLDIEKGMLKDPDFEKIEHEVHRVRRARDGTLSEFAPSLRTRLKSKQLGESDSKPRRGAKLCMYKKCEALPIPFIPGQTSPLSREIRQL</sequence>
<dbReference type="AlphaFoldDB" id="A0A5N6Z944"/>
<name>A0A5N6Z944_9EURO</name>
<organism evidence="1 2">
    <name type="scientific">Aspergillus coremiiformis</name>
    <dbReference type="NCBI Taxonomy" id="138285"/>
    <lineage>
        <taxon>Eukaryota</taxon>
        <taxon>Fungi</taxon>
        <taxon>Dikarya</taxon>
        <taxon>Ascomycota</taxon>
        <taxon>Pezizomycotina</taxon>
        <taxon>Eurotiomycetes</taxon>
        <taxon>Eurotiomycetidae</taxon>
        <taxon>Eurotiales</taxon>
        <taxon>Aspergillaceae</taxon>
        <taxon>Aspergillus</taxon>
        <taxon>Aspergillus subgen. Circumdati</taxon>
    </lineage>
</organism>
<dbReference type="EMBL" id="ML739126">
    <property type="protein sequence ID" value="KAE8352570.1"/>
    <property type="molecule type" value="Genomic_DNA"/>
</dbReference>
<accession>A0A5N6Z944</accession>
<protein>
    <submittedName>
        <fullName evidence="1">Uncharacterized protein</fullName>
    </submittedName>
</protein>
<evidence type="ECO:0000313" key="2">
    <source>
        <dbReference type="Proteomes" id="UP000327118"/>
    </source>
</evidence>
<dbReference type="Proteomes" id="UP000327118">
    <property type="component" value="Unassembled WGS sequence"/>
</dbReference>
<keyword evidence="2" id="KW-1185">Reference proteome</keyword>
<evidence type="ECO:0000313" key="1">
    <source>
        <dbReference type="EMBL" id="KAE8352570.1"/>
    </source>
</evidence>